<dbReference type="Gene3D" id="3.40.50.1820">
    <property type="entry name" value="alpha/beta hydrolase"/>
    <property type="match status" value="1"/>
</dbReference>
<accession>A0AA38YFD4</accession>
<evidence type="ECO:0000313" key="2">
    <source>
        <dbReference type="EMBL" id="KAJ9647545.1"/>
    </source>
</evidence>
<gene>
    <name evidence="2" type="ORF">H2204_000174</name>
</gene>
<dbReference type="PANTHER" id="PTHR43142">
    <property type="entry name" value="CARBOXYLIC ESTER HYDROLASE"/>
    <property type="match status" value="1"/>
</dbReference>
<evidence type="ECO:0000313" key="3">
    <source>
        <dbReference type="Proteomes" id="UP001172681"/>
    </source>
</evidence>
<dbReference type="Proteomes" id="UP001172681">
    <property type="component" value="Unassembled WGS sequence"/>
</dbReference>
<dbReference type="EMBL" id="JAPDRN010000001">
    <property type="protein sequence ID" value="KAJ9647545.1"/>
    <property type="molecule type" value="Genomic_DNA"/>
</dbReference>
<reference evidence="2" key="1">
    <citation type="submission" date="2022-10" db="EMBL/GenBank/DDBJ databases">
        <title>Culturing micro-colonial fungi from biological soil crusts in the Mojave desert and describing Neophaeococcomyces mojavensis, and introducing the new genera and species Taxawa tesnikishii.</title>
        <authorList>
            <person name="Kurbessoian T."/>
            <person name="Stajich J.E."/>
        </authorList>
    </citation>
    <scope>NUCLEOTIDE SEQUENCE</scope>
    <source>
        <strain evidence="2">TK_35</strain>
    </source>
</reference>
<dbReference type="Pfam" id="PF00135">
    <property type="entry name" value="COesterase"/>
    <property type="match status" value="1"/>
</dbReference>
<dbReference type="InterPro" id="IPR002018">
    <property type="entry name" value="CarbesteraseB"/>
</dbReference>
<name>A0AA38YFD4_9EURO</name>
<proteinExistence type="predicted"/>
<feature type="domain" description="Carboxylesterase type B" evidence="1">
    <location>
        <begin position="12"/>
        <end position="498"/>
    </location>
</feature>
<organism evidence="2 3">
    <name type="scientific">Knufia peltigerae</name>
    <dbReference type="NCBI Taxonomy" id="1002370"/>
    <lineage>
        <taxon>Eukaryota</taxon>
        <taxon>Fungi</taxon>
        <taxon>Dikarya</taxon>
        <taxon>Ascomycota</taxon>
        <taxon>Pezizomycotina</taxon>
        <taxon>Eurotiomycetes</taxon>
        <taxon>Chaetothyriomycetidae</taxon>
        <taxon>Chaetothyriales</taxon>
        <taxon>Trichomeriaceae</taxon>
        <taxon>Knufia</taxon>
    </lineage>
</organism>
<protein>
    <recommendedName>
        <fullName evidence="1">Carboxylesterase type B domain-containing protein</fullName>
    </recommendedName>
</protein>
<dbReference type="SUPFAM" id="SSF53474">
    <property type="entry name" value="alpha/beta-Hydrolases"/>
    <property type="match status" value="1"/>
</dbReference>
<dbReference type="InterPro" id="IPR029058">
    <property type="entry name" value="AB_hydrolase_fold"/>
</dbReference>
<dbReference type="PANTHER" id="PTHR43142:SF11">
    <property type="entry name" value="CARBOXYLIC ESTER HYDROLASE"/>
    <property type="match status" value="1"/>
</dbReference>
<dbReference type="AlphaFoldDB" id="A0AA38YFD4"/>
<evidence type="ECO:0000259" key="1">
    <source>
        <dbReference type="Pfam" id="PF00135"/>
    </source>
</evidence>
<keyword evidence="3" id="KW-1185">Reference proteome</keyword>
<comment type="caution">
    <text evidence="2">The sequence shown here is derived from an EMBL/GenBank/DDBJ whole genome shotgun (WGS) entry which is preliminary data.</text>
</comment>
<sequence length="567" mass="63525">MGRKVPTGQASIEVPGLGQVQGRLYSNDVRQYYGIPYGRLSKRWTRASMVTSWDGGFHNGTKPGNLTFPIRKHYPSPPEYEDGNDMLVPVPETDQFKGNWLASDTDCLRLNITQPPPPPSGRSTEGGPYPVLVYLHGGGFVVGGPHLPIFDGAHFVSRSVSQGNPIVFVAIGYRIGLGGFLASKEIQDDLARDGFSGAGNFGLTDQQLGLAWVQKYISAFNGDESRITLCGESAGGFSVAHQMNALEPPKFIDRAIFMSGTNNIMASWPVERWQFYYDELLRYVGIDPNSPDTLAQLREVPEPVLTAATFPIYHNDFPLYSACQDELFPMRVADTDLATSLPDWLEAVMVGATHDEGSLWRSVLRNFSGDNEILERFKSHMDSTQAHLILAKYLPGVDVDRATLLKGLEEMARDAFFSMPNYMLSRGRSRPLGKDVYVYHTDQVSTLDNPVKGLAYHAIDLYYIFLNGLDTMSEGQARLAFKMADDFIHFTNAIEPYPSFSQEKKCMVYGPEDKWEVKTEEADDAERGYTRMAEIIDGGLYERFWNAMDDIVADRYRVDLVLERRED</sequence>